<dbReference type="Pfam" id="PF12572">
    <property type="entry name" value="DUF3752"/>
    <property type="match status" value="1"/>
</dbReference>
<feature type="compositionally biased region" description="Low complexity" evidence="1">
    <location>
        <begin position="87"/>
        <end position="96"/>
    </location>
</feature>
<evidence type="ECO:0000313" key="3">
    <source>
        <dbReference type="EMBL" id="PAV75510.1"/>
    </source>
</evidence>
<evidence type="ECO:0000256" key="1">
    <source>
        <dbReference type="SAM" id="MobiDB-lite"/>
    </source>
</evidence>
<dbReference type="OrthoDB" id="73491at2759"/>
<dbReference type="EMBL" id="LIAE01008076">
    <property type="protein sequence ID" value="PAV75510.1"/>
    <property type="molecule type" value="Genomic_DNA"/>
</dbReference>
<feature type="domain" description="DUF3752" evidence="2">
    <location>
        <begin position="243"/>
        <end position="366"/>
    </location>
</feature>
<evidence type="ECO:0000259" key="2">
    <source>
        <dbReference type="Pfam" id="PF12572"/>
    </source>
</evidence>
<proteinExistence type="predicted"/>
<dbReference type="AlphaFoldDB" id="A0A2A2KNP6"/>
<dbReference type="PANTHER" id="PTHR46370:SF1">
    <property type="entry name" value="GPALPP MOTIFS-CONTAINING PROTEIN 1"/>
    <property type="match status" value="1"/>
</dbReference>
<feature type="compositionally biased region" description="Low complexity" evidence="1">
    <location>
        <begin position="114"/>
        <end position="127"/>
    </location>
</feature>
<dbReference type="Proteomes" id="UP000218231">
    <property type="component" value="Unassembled WGS sequence"/>
</dbReference>
<comment type="caution">
    <text evidence="3">The sequence shown here is derived from an EMBL/GenBank/DDBJ whole genome shotgun (WGS) entry which is preliminary data.</text>
</comment>
<keyword evidence="4" id="KW-1185">Reference proteome</keyword>
<dbReference type="PANTHER" id="PTHR46370">
    <property type="entry name" value="GPALPP MOTIFS-CONTAINING PROTEIN 1"/>
    <property type="match status" value="1"/>
</dbReference>
<gene>
    <name evidence="3" type="ORF">WR25_13599</name>
</gene>
<reference evidence="3 4" key="1">
    <citation type="journal article" date="2017" name="Curr. Biol.">
        <title>Genome architecture and evolution of a unichromosomal asexual nematode.</title>
        <authorList>
            <person name="Fradin H."/>
            <person name="Zegar C."/>
            <person name="Gutwein M."/>
            <person name="Lucas J."/>
            <person name="Kovtun M."/>
            <person name="Corcoran D."/>
            <person name="Baugh L.R."/>
            <person name="Kiontke K."/>
            <person name="Gunsalus K."/>
            <person name="Fitch D.H."/>
            <person name="Piano F."/>
        </authorList>
    </citation>
    <scope>NUCLEOTIDE SEQUENCE [LARGE SCALE GENOMIC DNA]</scope>
    <source>
        <strain evidence="3">PF1309</strain>
    </source>
</reference>
<sequence length="374" mass="41417">MNSNNELPRVEVEDPHAFIGPSIPSVMNIGSDQRDQDNSKDSAPDDPSDDPEDPSFSSHHHSIGPSLPTIGPAIPSTIRMNSDLPTSSSNASASSSHLPEAVGPSLPDDGLGLNSNAEPEASSSSRPVIGPSIPDFLLNGAEEEEDEEEEENLFGPMPPPPPSANNQNQRENLEMPEEEEEEEEEESDEQIGPQLPQAKNDDQEEYEYMMRLAALKQGQSEQKTSKREEWMTQLPKKLTNYGLGPRTFRKGGAAQADASWVDTPEQKRRKIDNGDDQPGPSTAEIATRKRDEEQQKRADELMKDRNESMLDVHQKKKNNEAESSNGLQPGERRPFDREKDMEVRGLKNASVSEIKEKVGQLGSRFGHSSQQKFL</sequence>
<feature type="compositionally biased region" description="Acidic residues" evidence="1">
    <location>
        <begin position="174"/>
        <end position="189"/>
    </location>
</feature>
<name>A0A2A2KNP6_9BILA</name>
<feature type="compositionally biased region" description="Basic and acidic residues" evidence="1">
    <location>
        <begin position="330"/>
        <end position="345"/>
    </location>
</feature>
<feature type="compositionally biased region" description="Acidic residues" evidence="1">
    <location>
        <begin position="44"/>
        <end position="53"/>
    </location>
</feature>
<evidence type="ECO:0000313" key="4">
    <source>
        <dbReference type="Proteomes" id="UP000218231"/>
    </source>
</evidence>
<dbReference type="InterPro" id="IPR046331">
    <property type="entry name" value="GPAM1-like"/>
</dbReference>
<feature type="compositionally biased region" description="Basic and acidic residues" evidence="1">
    <location>
        <begin position="286"/>
        <end position="320"/>
    </location>
</feature>
<dbReference type="InterPro" id="IPR022226">
    <property type="entry name" value="DUF3752"/>
</dbReference>
<feature type="compositionally biased region" description="Basic and acidic residues" evidence="1">
    <location>
        <begin position="32"/>
        <end position="43"/>
    </location>
</feature>
<protein>
    <recommendedName>
        <fullName evidence="2">DUF3752 domain-containing protein</fullName>
    </recommendedName>
</protein>
<accession>A0A2A2KNP6</accession>
<organism evidence="3 4">
    <name type="scientific">Diploscapter pachys</name>
    <dbReference type="NCBI Taxonomy" id="2018661"/>
    <lineage>
        <taxon>Eukaryota</taxon>
        <taxon>Metazoa</taxon>
        <taxon>Ecdysozoa</taxon>
        <taxon>Nematoda</taxon>
        <taxon>Chromadorea</taxon>
        <taxon>Rhabditida</taxon>
        <taxon>Rhabditina</taxon>
        <taxon>Rhabditomorpha</taxon>
        <taxon>Rhabditoidea</taxon>
        <taxon>Rhabditidae</taxon>
        <taxon>Diploscapter</taxon>
    </lineage>
</organism>
<feature type="compositionally biased region" description="Acidic residues" evidence="1">
    <location>
        <begin position="141"/>
        <end position="152"/>
    </location>
</feature>
<feature type="region of interest" description="Disordered" evidence="1">
    <location>
        <begin position="1"/>
        <end position="374"/>
    </location>
</feature>